<dbReference type="InParanoid" id="A0A286UWI4"/>
<proteinExistence type="predicted"/>
<gene>
    <name evidence="1" type="ORF">PNOK_0102400</name>
</gene>
<dbReference type="AlphaFoldDB" id="A0A286UWI4"/>
<protein>
    <submittedName>
        <fullName evidence="1">Uncharacterized protein</fullName>
    </submittedName>
</protein>
<comment type="caution">
    <text evidence="1">The sequence shown here is derived from an EMBL/GenBank/DDBJ whole genome shotgun (WGS) entry which is preliminary data.</text>
</comment>
<evidence type="ECO:0000313" key="2">
    <source>
        <dbReference type="Proteomes" id="UP000217199"/>
    </source>
</evidence>
<dbReference type="Proteomes" id="UP000217199">
    <property type="component" value="Unassembled WGS sequence"/>
</dbReference>
<reference evidence="1 2" key="1">
    <citation type="journal article" date="2017" name="Mol. Ecol.">
        <title>Comparative and population genomic landscape of Phellinus noxius: A hypervariable fungus causing root rot in trees.</title>
        <authorList>
            <person name="Chung C.L."/>
            <person name="Lee T.J."/>
            <person name="Akiba M."/>
            <person name="Lee H.H."/>
            <person name="Kuo T.H."/>
            <person name="Liu D."/>
            <person name="Ke H.M."/>
            <person name="Yokoi T."/>
            <person name="Roa M.B."/>
            <person name="Lu M.J."/>
            <person name="Chang Y.Y."/>
            <person name="Ann P.J."/>
            <person name="Tsai J.N."/>
            <person name="Chen C.Y."/>
            <person name="Tzean S.S."/>
            <person name="Ota Y."/>
            <person name="Hattori T."/>
            <person name="Sahashi N."/>
            <person name="Liou R.F."/>
            <person name="Kikuchi T."/>
            <person name="Tsai I.J."/>
        </authorList>
    </citation>
    <scope>NUCLEOTIDE SEQUENCE [LARGE SCALE GENOMIC DNA]</scope>
    <source>
        <strain evidence="1 2">FFPRI411160</strain>
    </source>
</reference>
<accession>A0A286UWI4</accession>
<sequence>MENIPLLFVVEVEYIPPPNSFYTRRKSFSFDFQNDSPIENHENLTDAAIPSDLMTVSFEAPPDPLAARGVQKINSLLNKLCSGE</sequence>
<dbReference type="EMBL" id="NBII01000001">
    <property type="protein sequence ID" value="PAV23956.1"/>
    <property type="molecule type" value="Genomic_DNA"/>
</dbReference>
<organism evidence="1 2">
    <name type="scientific">Pyrrhoderma noxium</name>
    <dbReference type="NCBI Taxonomy" id="2282107"/>
    <lineage>
        <taxon>Eukaryota</taxon>
        <taxon>Fungi</taxon>
        <taxon>Dikarya</taxon>
        <taxon>Basidiomycota</taxon>
        <taxon>Agaricomycotina</taxon>
        <taxon>Agaricomycetes</taxon>
        <taxon>Hymenochaetales</taxon>
        <taxon>Hymenochaetaceae</taxon>
        <taxon>Pyrrhoderma</taxon>
    </lineage>
</organism>
<keyword evidence="2" id="KW-1185">Reference proteome</keyword>
<evidence type="ECO:0000313" key="1">
    <source>
        <dbReference type="EMBL" id="PAV23956.1"/>
    </source>
</evidence>
<name>A0A286UWI4_9AGAM</name>